<dbReference type="SMART" id="SM00731">
    <property type="entry name" value="SprT"/>
    <property type="match status" value="1"/>
</dbReference>
<evidence type="ECO:0000259" key="4">
    <source>
        <dbReference type="SMART" id="SM00731"/>
    </source>
</evidence>
<name>A0A0C2N032_THEKT</name>
<dbReference type="OMA" id="IWRCNGP"/>
<comment type="subcellular location">
    <subcellularLocation>
        <location evidence="1">Nucleus</location>
    </subcellularLocation>
</comment>
<dbReference type="GO" id="GO:0004222">
    <property type="term" value="F:metalloendopeptidase activity"/>
    <property type="evidence" value="ECO:0007669"/>
    <property type="project" value="InterPro"/>
</dbReference>
<dbReference type="OrthoDB" id="5236983at2759"/>
<dbReference type="GO" id="GO:0006974">
    <property type="term" value="P:DNA damage response"/>
    <property type="evidence" value="ECO:0007669"/>
    <property type="project" value="InterPro"/>
</dbReference>
<protein>
    <submittedName>
        <fullName evidence="5">SprT-like domain-containing protein Spartan</fullName>
    </submittedName>
</protein>
<keyword evidence="6" id="KW-1185">Reference proteome</keyword>
<dbReference type="AlphaFoldDB" id="A0A0C2N032"/>
<keyword evidence="2" id="KW-0539">Nucleus</keyword>
<dbReference type="PANTHER" id="PTHR21220:SF0">
    <property type="entry name" value="DNA-DEPENDENT METALLOPROTEASE SPRTN"/>
    <property type="match status" value="1"/>
</dbReference>
<reference evidence="5 6" key="1">
    <citation type="journal article" date="2014" name="Genome Biol. Evol.">
        <title>The genome of the myxosporean Thelohanellus kitauei shows adaptations to nutrient acquisition within its fish host.</title>
        <authorList>
            <person name="Yang Y."/>
            <person name="Xiong J."/>
            <person name="Zhou Z."/>
            <person name="Huo F."/>
            <person name="Miao W."/>
            <person name="Ran C."/>
            <person name="Liu Y."/>
            <person name="Zhang J."/>
            <person name="Feng J."/>
            <person name="Wang M."/>
            <person name="Wang M."/>
            <person name="Wang L."/>
            <person name="Yao B."/>
        </authorList>
    </citation>
    <scope>NUCLEOTIDE SEQUENCE [LARGE SCALE GENOMIC DNA]</scope>
    <source>
        <strain evidence="5">Wuqing</strain>
    </source>
</reference>
<dbReference type="Pfam" id="PF10263">
    <property type="entry name" value="SprT-like"/>
    <property type="match status" value="1"/>
</dbReference>
<dbReference type="Pfam" id="PF22934">
    <property type="entry name" value="SPRTN_ZBD"/>
    <property type="match status" value="1"/>
</dbReference>
<accession>A0A0C2N032</accession>
<dbReference type="GO" id="GO:0031593">
    <property type="term" value="F:polyubiquitin modification-dependent protein binding"/>
    <property type="evidence" value="ECO:0007669"/>
    <property type="project" value="TreeGrafter"/>
</dbReference>
<evidence type="ECO:0000256" key="2">
    <source>
        <dbReference type="ARBA" id="ARBA00023242"/>
    </source>
</evidence>
<comment type="caution">
    <text evidence="5">The sequence shown here is derived from an EMBL/GenBank/DDBJ whole genome shotgun (WGS) entry which is preliminary data.</text>
</comment>
<organism evidence="5 6">
    <name type="scientific">Thelohanellus kitauei</name>
    <name type="common">Myxosporean</name>
    <dbReference type="NCBI Taxonomy" id="669202"/>
    <lineage>
        <taxon>Eukaryota</taxon>
        <taxon>Metazoa</taxon>
        <taxon>Cnidaria</taxon>
        <taxon>Myxozoa</taxon>
        <taxon>Myxosporea</taxon>
        <taxon>Bivalvulida</taxon>
        <taxon>Platysporina</taxon>
        <taxon>Myxobolidae</taxon>
        <taxon>Thelohanellus</taxon>
    </lineage>
</organism>
<feature type="region of interest" description="Disordered" evidence="3">
    <location>
        <begin position="240"/>
        <end position="259"/>
    </location>
</feature>
<dbReference type="Proteomes" id="UP000031668">
    <property type="component" value="Unassembled WGS sequence"/>
</dbReference>
<dbReference type="GO" id="GO:0003697">
    <property type="term" value="F:single-stranded DNA binding"/>
    <property type="evidence" value="ECO:0007669"/>
    <property type="project" value="InterPro"/>
</dbReference>
<evidence type="ECO:0000256" key="1">
    <source>
        <dbReference type="ARBA" id="ARBA00004123"/>
    </source>
</evidence>
<sequence length="259" mass="30585">MNSRRHREGMIEVTLILNEKNTEDTDSVIFIEEIENTSKKSIQKLDDHAIDCFPITDQILEYIDPNPDIHQLFVKFSNDYFGNALQAVVVQWSKRMTMCAGLCKYYPRNGFCTISLSQPLLQFRPRKDLVETLLHEMIHAYLFVTFQNTDHSGHGPKFIEHMSRINRIAGTNITVFHNFMDEVKFHKKHWWRCDGPCRNRRPFFGYCKRSMNRVPGPNDLWWKDHQKSCNGKFVKIKEPQPIKKSNESSQIPTIQKYFK</sequence>
<gene>
    <name evidence="5" type="ORF">RF11_06405</name>
</gene>
<evidence type="ECO:0000256" key="3">
    <source>
        <dbReference type="SAM" id="MobiDB-lite"/>
    </source>
</evidence>
<dbReference type="PANTHER" id="PTHR21220">
    <property type="entry name" value="DNA-DEPENDENT METALLOPROTEASE SPRTN"/>
    <property type="match status" value="1"/>
</dbReference>
<dbReference type="InterPro" id="IPR006640">
    <property type="entry name" value="SprT-like_domain"/>
</dbReference>
<dbReference type="InterPro" id="IPR055220">
    <property type="entry name" value="SPRTN_ZBD"/>
</dbReference>
<proteinExistence type="predicted"/>
<evidence type="ECO:0000313" key="6">
    <source>
        <dbReference type="Proteomes" id="UP000031668"/>
    </source>
</evidence>
<evidence type="ECO:0000313" key="5">
    <source>
        <dbReference type="EMBL" id="KII69720.1"/>
    </source>
</evidence>
<dbReference type="GO" id="GO:0005634">
    <property type="term" value="C:nucleus"/>
    <property type="evidence" value="ECO:0007669"/>
    <property type="project" value="UniProtKB-SubCell"/>
</dbReference>
<dbReference type="EMBL" id="JWZT01002312">
    <property type="protein sequence ID" value="KII69720.1"/>
    <property type="molecule type" value="Genomic_DNA"/>
</dbReference>
<feature type="domain" description="SprT-like" evidence="4">
    <location>
        <begin position="67"/>
        <end position="236"/>
    </location>
</feature>
<dbReference type="InterPro" id="IPR044245">
    <property type="entry name" value="Spartan"/>
</dbReference>